<name>A0AAW0IRT3_MYOGA</name>
<comment type="caution">
    <text evidence="1">The sequence shown here is derived from an EMBL/GenBank/DDBJ whole genome shotgun (WGS) entry which is preliminary data.</text>
</comment>
<dbReference type="Proteomes" id="UP001488838">
    <property type="component" value="Unassembled WGS sequence"/>
</dbReference>
<reference evidence="1 2" key="1">
    <citation type="journal article" date="2023" name="bioRxiv">
        <title>Conserved and derived expression patterns and positive selection on dental genes reveal complex evolutionary context of ever-growing rodent molars.</title>
        <authorList>
            <person name="Calamari Z.T."/>
            <person name="Song A."/>
            <person name="Cohen E."/>
            <person name="Akter M."/>
            <person name="Roy R.D."/>
            <person name="Hallikas O."/>
            <person name="Christensen M.M."/>
            <person name="Li P."/>
            <person name="Marangoni P."/>
            <person name="Jernvall J."/>
            <person name="Klein O.D."/>
        </authorList>
    </citation>
    <scope>NUCLEOTIDE SEQUENCE [LARGE SCALE GENOMIC DNA]</scope>
    <source>
        <strain evidence="1">V071</strain>
    </source>
</reference>
<gene>
    <name evidence="1" type="ORF">U0070_014332</name>
</gene>
<dbReference type="EMBL" id="JBBHLL010000098">
    <property type="protein sequence ID" value="KAK7816989.1"/>
    <property type="molecule type" value="Genomic_DNA"/>
</dbReference>
<dbReference type="AlphaFoldDB" id="A0AAW0IRT3"/>
<keyword evidence="2" id="KW-1185">Reference proteome</keyword>
<evidence type="ECO:0000313" key="1">
    <source>
        <dbReference type="EMBL" id="KAK7816989.1"/>
    </source>
</evidence>
<protein>
    <submittedName>
        <fullName evidence="1">Uncharacterized protein</fullName>
    </submittedName>
</protein>
<organism evidence="1 2">
    <name type="scientific">Myodes glareolus</name>
    <name type="common">Bank vole</name>
    <name type="synonym">Clethrionomys glareolus</name>
    <dbReference type="NCBI Taxonomy" id="447135"/>
    <lineage>
        <taxon>Eukaryota</taxon>
        <taxon>Metazoa</taxon>
        <taxon>Chordata</taxon>
        <taxon>Craniata</taxon>
        <taxon>Vertebrata</taxon>
        <taxon>Euteleostomi</taxon>
        <taxon>Mammalia</taxon>
        <taxon>Eutheria</taxon>
        <taxon>Euarchontoglires</taxon>
        <taxon>Glires</taxon>
        <taxon>Rodentia</taxon>
        <taxon>Myomorpha</taxon>
        <taxon>Muroidea</taxon>
        <taxon>Cricetidae</taxon>
        <taxon>Arvicolinae</taxon>
        <taxon>Myodes</taxon>
    </lineage>
</organism>
<proteinExistence type="predicted"/>
<evidence type="ECO:0000313" key="2">
    <source>
        <dbReference type="Proteomes" id="UP001488838"/>
    </source>
</evidence>
<accession>A0AAW0IRT3</accession>
<sequence length="88" mass="9654">MKVQAYMHNVASQMSTLEQGTKANLSRENEVMNDTACHFSEQLKSYGNQLVIVMNMEKELSSLGLQLLQRDMAAVPTAVPAPSPNSKA</sequence>